<dbReference type="EMBL" id="JAEAOA010000750">
    <property type="protein sequence ID" value="KAK3582097.1"/>
    <property type="molecule type" value="Genomic_DNA"/>
</dbReference>
<dbReference type="Proteomes" id="UP001195483">
    <property type="component" value="Unassembled WGS sequence"/>
</dbReference>
<gene>
    <name evidence="2" type="ORF">CHS0354_012405</name>
</gene>
<accession>A0AAE0RYK2</accession>
<reference evidence="2" key="1">
    <citation type="journal article" date="2021" name="Genome Biol. Evol.">
        <title>A High-Quality Reference Genome for a Parasitic Bivalve with Doubly Uniparental Inheritance (Bivalvia: Unionida).</title>
        <authorList>
            <person name="Smith C.H."/>
        </authorList>
    </citation>
    <scope>NUCLEOTIDE SEQUENCE</scope>
    <source>
        <strain evidence="2">CHS0354</strain>
    </source>
</reference>
<feature type="region of interest" description="Disordered" evidence="1">
    <location>
        <begin position="54"/>
        <end position="73"/>
    </location>
</feature>
<name>A0AAE0RYK2_9BIVA</name>
<evidence type="ECO:0000313" key="3">
    <source>
        <dbReference type="Proteomes" id="UP001195483"/>
    </source>
</evidence>
<dbReference type="AlphaFoldDB" id="A0AAE0RYK2"/>
<comment type="caution">
    <text evidence="2">The sequence shown here is derived from an EMBL/GenBank/DDBJ whole genome shotgun (WGS) entry which is preliminary data.</text>
</comment>
<reference evidence="2" key="2">
    <citation type="journal article" date="2021" name="Genome Biol. Evol.">
        <title>Developing a high-quality reference genome for a parasitic bivalve with doubly uniparental inheritance (Bivalvia: Unionida).</title>
        <authorList>
            <person name="Smith C.H."/>
        </authorList>
    </citation>
    <scope>NUCLEOTIDE SEQUENCE</scope>
    <source>
        <strain evidence="2">CHS0354</strain>
        <tissue evidence="2">Mantle</tissue>
    </source>
</reference>
<proteinExistence type="predicted"/>
<sequence length="73" mass="8455">MCSTESLIQEDVYVYSYGGRFITTFATQTNIGQVRRTPTAIVVIDMSSWDFRDVREATSQEERTEPNQEQNKE</sequence>
<evidence type="ECO:0000313" key="2">
    <source>
        <dbReference type="EMBL" id="KAK3582097.1"/>
    </source>
</evidence>
<organism evidence="2 3">
    <name type="scientific">Potamilus streckersoni</name>
    <dbReference type="NCBI Taxonomy" id="2493646"/>
    <lineage>
        <taxon>Eukaryota</taxon>
        <taxon>Metazoa</taxon>
        <taxon>Spiralia</taxon>
        <taxon>Lophotrochozoa</taxon>
        <taxon>Mollusca</taxon>
        <taxon>Bivalvia</taxon>
        <taxon>Autobranchia</taxon>
        <taxon>Heteroconchia</taxon>
        <taxon>Palaeoheterodonta</taxon>
        <taxon>Unionida</taxon>
        <taxon>Unionoidea</taxon>
        <taxon>Unionidae</taxon>
        <taxon>Ambleminae</taxon>
        <taxon>Lampsilini</taxon>
        <taxon>Potamilus</taxon>
    </lineage>
</organism>
<evidence type="ECO:0000256" key="1">
    <source>
        <dbReference type="SAM" id="MobiDB-lite"/>
    </source>
</evidence>
<keyword evidence="3" id="KW-1185">Reference proteome</keyword>
<protein>
    <submittedName>
        <fullName evidence="2">Uncharacterized protein</fullName>
    </submittedName>
</protein>
<reference evidence="2" key="3">
    <citation type="submission" date="2023-05" db="EMBL/GenBank/DDBJ databases">
        <authorList>
            <person name="Smith C.H."/>
        </authorList>
    </citation>
    <scope>NUCLEOTIDE SEQUENCE</scope>
    <source>
        <strain evidence="2">CHS0354</strain>
        <tissue evidence="2">Mantle</tissue>
    </source>
</reference>